<feature type="domain" description="YdbS-like PH" evidence="3">
    <location>
        <begin position="97"/>
        <end position="183"/>
    </location>
</feature>
<feature type="region of interest" description="Disordered" evidence="1">
    <location>
        <begin position="197"/>
        <end position="235"/>
    </location>
</feature>
<gene>
    <name evidence="4" type="ORF">CKO28_22735</name>
</gene>
<name>A0ABS1DM84_9PROT</name>
<comment type="caution">
    <text evidence="4">The sequence shown here is derived from an EMBL/GenBank/DDBJ whole genome shotgun (WGS) entry which is preliminary data.</text>
</comment>
<feature type="transmembrane region" description="Helical" evidence="2">
    <location>
        <begin position="40"/>
        <end position="62"/>
    </location>
</feature>
<keyword evidence="2" id="KW-1133">Transmembrane helix</keyword>
<dbReference type="Pfam" id="PF03703">
    <property type="entry name" value="bPH_2"/>
    <property type="match status" value="1"/>
</dbReference>
<dbReference type="RefSeq" id="WP_200343286.1">
    <property type="nucleotide sequence ID" value="NZ_NRRL01000121.1"/>
</dbReference>
<protein>
    <recommendedName>
        <fullName evidence="3">YdbS-like PH domain-containing protein</fullName>
    </recommendedName>
</protein>
<feature type="compositionally biased region" description="Polar residues" evidence="1">
    <location>
        <begin position="226"/>
        <end position="235"/>
    </location>
</feature>
<evidence type="ECO:0000313" key="5">
    <source>
        <dbReference type="Proteomes" id="UP001296873"/>
    </source>
</evidence>
<feature type="transmembrane region" description="Helical" evidence="2">
    <location>
        <begin position="108"/>
        <end position="127"/>
    </location>
</feature>
<feature type="region of interest" description="Disordered" evidence="1">
    <location>
        <begin position="1"/>
        <end position="20"/>
    </location>
</feature>
<dbReference type="InterPro" id="IPR005182">
    <property type="entry name" value="YdbS-like_PH"/>
</dbReference>
<accession>A0ABS1DM84</accession>
<dbReference type="Proteomes" id="UP001296873">
    <property type="component" value="Unassembled WGS sequence"/>
</dbReference>
<dbReference type="EMBL" id="NRRL01000121">
    <property type="protein sequence ID" value="MBK1670838.1"/>
    <property type="molecule type" value="Genomic_DNA"/>
</dbReference>
<keyword evidence="5" id="KW-1185">Reference proteome</keyword>
<dbReference type="NCBIfam" id="NF040894">
    <property type="entry name" value="puhB_PGC"/>
    <property type="match status" value="1"/>
</dbReference>
<evidence type="ECO:0000259" key="3">
    <source>
        <dbReference type="Pfam" id="PF03703"/>
    </source>
</evidence>
<dbReference type="InterPro" id="IPR054839">
    <property type="entry name" value="puhB_PGC"/>
</dbReference>
<proteinExistence type="predicted"/>
<evidence type="ECO:0000256" key="2">
    <source>
        <dbReference type="SAM" id="Phobius"/>
    </source>
</evidence>
<keyword evidence="2" id="KW-0812">Transmembrane</keyword>
<organism evidence="4 5">
    <name type="scientific">Rhodovibrio sodomensis</name>
    <dbReference type="NCBI Taxonomy" id="1088"/>
    <lineage>
        <taxon>Bacteria</taxon>
        <taxon>Pseudomonadati</taxon>
        <taxon>Pseudomonadota</taxon>
        <taxon>Alphaproteobacteria</taxon>
        <taxon>Rhodospirillales</taxon>
        <taxon>Rhodovibrionaceae</taxon>
        <taxon>Rhodovibrio</taxon>
    </lineage>
</organism>
<feature type="compositionally biased region" description="Low complexity" evidence="1">
    <location>
        <begin position="202"/>
        <end position="214"/>
    </location>
</feature>
<reference evidence="4 5" key="1">
    <citation type="journal article" date="2020" name="Microorganisms">
        <title>Osmotic Adaptation and Compatible Solute Biosynthesis of Phototrophic Bacteria as Revealed from Genome Analyses.</title>
        <authorList>
            <person name="Imhoff J.F."/>
            <person name="Rahn T."/>
            <person name="Kunzel S."/>
            <person name="Keller A."/>
            <person name="Neulinger S.C."/>
        </authorList>
    </citation>
    <scope>NUCLEOTIDE SEQUENCE [LARGE SCALE GENOMIC DNA]</scope>
    <source>
        <strain evidence="4 5">DSM 9895</strain>
    </source>
</reference>
<keyword evidence="2" id="KW-0472">Membrane</keyword>
<feature type="transmembrane region" description="Helical" evidence="2">
    <location>
        <begin position="74"/>
        <end position="96"/>
    </location>
</feature>
<evidence type="ECO:0000313" key="4">
    <source>
        <dbReference type="EMBL" id="MBK1670838.1"/>
    </source>
</evidence>
<sequence>MSHDDFDFEPIPGLPKRPPEGEEILWQGSPSARSLGRFLFNLRLIALYFGILAAWGAATAIADGRGILDAATSVIWVGVLGAGAIALFQGFAWLVARTTVYTITNRRVVMRIGVALPITYNIPFTVIDTASLKQHKDGTGNISLKLRGDNNIAYLRLWPHARPWRFKQAEPTVREVPDAGHVANVLADALRDFVQPSDRAADATTTTDETNGAASAQDDRRMPEMPQQQRASAAE</sequence>
<evidence type="ECO:0000256" key="1">
    <source>
        <dbReference type="SAM" id="MobiDB-lite"/>
    </source>
</evidence>